<evidence type="ECO:0000256" key="1">
    <source>
        <dbReference type="SAM" id="MobiDB-lite"/>
    </source>
</evidence>
<feature type="region of interest" description="Disordered" evidence="1">
    <location>
        <begin position="764"/>
        <end position="783"/>
    </location>
</feature>
<sequence length="806" mass="84637">MWAVGAVDWRRIELGEDMELDVNLPVTLLSSFRKSHLHTSDFVRHPRSAWETSNLSDLNTSTPTTTVTTDPVPSPNPSSRFPSITSNAHENHGKINPALNLVDGQANTCRPIPRATAAGTAVVRQLAQQHRPSQQHKDETPLLDAKMRIAAACARLDAEAMALEAVRTSTMEATLKDTVADVQEAKDALAQARAAVLMGADRLVVEAEAARERAWRDASYAAAARAAVDDAALAGARATAAKLAKSRLDTLKEAVEEAERREVAERTVRSRMEAVALAEAKAQQKVLEEGYVKTVAAADTAATVRTGQMEKLRLAMENELRGALAAFQDANAGRQATAASHASTAEATLRTAVAAARSLREAQTQVTAAARGVADVQMRAEESSRNRARATTRMLAAAGARAAAVTLEEAAEAARYLKAVHLEAVKEKEEHSREGERKWVEASTAARNQEATRIAALTALRQAAEARVEAALAARGVVEAAGRVAAAERELAADISSDKAMAAARSCTAARAQAAAEWRQGIEAELMDAAAARDHTRDWAQQQATAACVDAERKLESAVEAARVVREARDITLQALCATSTAAVEDAHAAHVRARDAVGGRAPTGAVAAAVALEEAEELAYEMTLARHLVVAEVEAEAAKHDAKTRTERARALSSMRMAVAERQRAVQEEYLAAVAAAWQAATARQAAAASREAAAMRSRALAEVSAVAYREAAAAASVAAARHDPGAASVTVATVKTVSVSMSAASEVGGLAARTSTEGGAIGADEVDRSGNPKADAAVQAARPTIPAPAVATLVTGEDVTEDVE</sequence>
<name>A0A8J4BAI3_9CHLO</name>
<dbReference type="EMBL" id="BNCO01000027">
    <property type="protein sequence ID" value="GIL57372.1"/>
    <property type="molecule type" value="Genomic_DNA"/>
</dbReference>
<comment type="caution">
    <text evidence="2">The sequence shown here is derived from an EMBL/GenBank/DDBJ whole genome shotgun (WGS) entry which is preliminary data.</text>
</comment>
<organism evidence="2 3">
    <name type="scientific">Volvox africanus</name>
    <dbReference type="NCBI Taxonomy" id="51714"/>
    <lineage>
        <taxon>Eukaryota</taxon>
        <taxon>Viridiplantae</taxon>
        <taxon>Chlorophyta</taxon>
        <taxon>core chlorophytes</taxon>
        <taxon>Chlorophyceae</taxon>
        <taxon>CS clade</taxon>
        <taxon>Chlamydomonadales</taxon>
        <taxon>Volvocaceae</taxon>
        <taxon>Volvox</taxon>
    </lineage>
</organism>
<keyword evidence="3" id="KW-1185">Reference proteome</keyword>
<evidence type="ECO:0000313" key="2">
    <source>
        <dbReference type="EMBL" id="GIL57372.1"/>
    </source>
</evidence>
<feature type="compositionally biased region" description="Low complexity" evidence="1">
    <location>
        <begin position="52"/>
        <end position="71"/>
    </location>
</feature>
<reference evidence="2" key="1">
    <citation type="journal article" date="2021" name="Proc. Natl. Acad. Sci. U.S.A.">
        <title>Three genomes in the algal genus Volvox reveal the fate of a haploid sex-determining region after a transition to homothallism.</title>
        <authorList>
            <person name="Yamamoto K."/>
            <person name="Hamaji T."/>
            <person name="Kawai-Toyooka H."/>
            <person name="Matsuzaki R."/>
            <person name="Takahashi F."/>
            <person name="Nishimura Y."/>
            <person name="Kawachi M."/>
            <person name="Noguchi H."/>
            <person name="Minakuchi Y."/>
            <person name="Umen J.G."/>
            <person name="Toyoda A."/>
            <person name="Nozaki H."/>
        </authorList>
    </citation>
    <scope>NUCLEOTIDE SEQUENCE</scope>
    <source>
        <strain evidence="2">NIES-3780</strain>
    </source>
</reference>
<proteinExistence type="predicted"/>
<dbReference type="AlphaFoldDB" id="A0A8J4BAI3"/>
<protein>
    <submittedName>
        <fullName evidence="2">Uncharacterized protein</fullName>
    </submittedName>
</protein>
<dbReference type="Proteomes" id="UP000747399">
    <property type="component" value="Unassembled WGS sequence"/>
</dbReference>
<evidence type="ECO:0000313" key="3">
    <source>
        <dbReference type="Proteomes" id="UP000747399"/>
    </source>
</evidence>
<accession>A0A8J4BAI3</accession>
<feature type="region of interest" description="Disordered" evidence="1">
    <location>
        <begin position="51"/>
        <end position="79"/>
    </location>
</feature>
<gene>
    <name evidence="2" type="ORF">Vafri_12624</name>
</gene>